<name>A0A6A6YAD9_9PEZI</name>
<reference evidence="5" key="3">
    <citation type="submission" date="2025-04" db="UniProtKB">
        <authorList>
            <consortium name="RefSeq"/>
        </authorList>
    </citation>
    <scope>IDENTIFICATION</scope>
    <source>
        <strain evidence="5">CBS 304.34</strain>
    </source>
</reference>
<dbReference type="Pfam" id="PF00004">
    <property type="entry name" value="AAA"/>
    <property type="match status" value="1"/>
</dbReference>
<dbReference type="RefSeq" id="XP_033571751.1">
    <property type="nucleotide sequence ID" value="XM_033724542.1"/>
</dbReference>
<evidence type="ECO:0000313" key="5">
    <source>
        <dbReference type="RefSeq" id="XP_033571751.1"/>
    </source>
</evidence>
<evidence type="ECO:0000313" key="3">
    <source>
        <dbReference type="EMBL" id="KAF2804787.1"/>
    </source>
</evidence>
<dbReference type="SMART" id="SM00382">
    <property type="entry name" value="AAA"/>
    <property type="match status" value="1"/>
</dbReference>
<keyword evidence="4" id="KW-1185">Reference proteome</keyword>
<organism evidence="3">
    <name type="scientific">Mytilinidion resinicola</name>
    <dbReference type="NCBI Taxonomy" id="574789"/>
    <lineage>
        <taxon>Eukaryota</taxon>
        <taxon>Fungi</taxon>
        <taxon>Dikarya</taxon>
        <taxon>Ascomycota</taxon>
        <taxon>Pezizomycotina</taxon>
        <taxon>Dothideomycetes</taxon>
        <taxon>Pleosporomycetidae</taxon>
        <taxon>Mytilinidiales</taxon>
        <taxon>Mytilinidiaceae</taxon>
        <taxon>Mytilinidion</taxon>
    </lineage>
</organism>
<dbReference type="CDD" id="cd19481">
    <property type="entry name" value="RecA-like_protease"/>
    <property type="match status" value="1"/>
</dbReference>
<dbReference type="AlphaFoldDB" id="A0A6A6YAD9"/>
<reference evidence="5" key="2">
    <citation type="submission" date="2020-04" db="EMBL/GenBank/DDBJ databases">
        <authorList>
            <consortium name="NCBI Genome Project"/>
        </authorList>
    </citation>
    <scope>NUCLEOTIDE SEQUENCE</scope>
    <source>
        <strain evidence="5">CBS 304.34</strain>
    </source>
</reference>
<dbReference type="Pfam" id="PF22942">
    <property type="entry name" value="DUF7025"/>
    <property type="match status" value="1"/>
</dbReference>
<dbReference type="PANTHER" id="PTHR46411:SF3">
    <property type="entry name" value="AAA+ ATPASE DOMAIN-CONTAINING PROTEIN"/>
    <property type="match status" value="1"/>
</dbReference>
<reference evidence="3 5" key="1">
    <citation type="journal article" date="2020" name="Stud. Mycol.">
        <title>101 Dothideomycetes genomes: a test case for predicting lifestyles and emergence of pathogens.</title>
        <authorList>
            <person name="Haridas S."/>
            <person name="Albert R."/>
            <person name="Binder M."/>
            <person name="Bloem J."/>
            <person name="Labutti K."/>
            <person name="Salamov A."/>
            <person name="Andreopoulos B."/>
            <person name="Baker S."/>
            <person name="Barry K."/>
            <person name="Bills G."/>
            <person name="Bluhm B."/>
            <person name="Cannon C."/>
            <person name="Castanera R."/>
            <person name="Culley D."/>
            <person name="Daum C."/>
            <person name="Ezra D."/>
            <person name="Gonzalez J."/>
            <person name="Henrissat B."/>
            <person name="Kuo A."/>
            <person name="Liang C."/>
            <person name="Lipzen A."/>
            <person name="Lutzoni F."/>
            <person name="Magnuson J."/>
            <person name="Mondo S."/>
            <person name="Nolan M."/>
            <person name="Ohm R."/>
            <person name="Pangilinan J."/>
            <person name="Park H.-J."/>
            <person name="Ramirez L."/>
            <person name="Alfaro M."/>
            <person name="Sun H."/>
            <person name="Tritt A."/>
            <person name="Yoshinaga Y."/>
            <person name="Zwiers L.-H."/>
            <person name="Turgeon B."/>
            <person name="Goodwin S."/>
            <person name="Spatafora J."/>
            <person name="Crous P."/>
            <person name="Grigoriev I."/>
        </authorList>
    </citation>
    <scope>NUCLEOTIDE SEQUENCE</scope>
    <source>
        <strain evidence="3 5">CBS 304.34</strain>
    </source>
</reference>
<dbReference type="InterPro" id="IPR003959">
    <property type="entry name" value="ATPase_AAA_core"/>
</dbReference>
<protein>
    <submittedName>
        <fullName evidence="3 5">AAA family ATPase</fullName>
    </submittedName>
</protein>
<dbReference type="Gene3D" id="3.40.50.300">
    <property type="entry name" value="P-loop containing nucleotide triphosphate hydrolases"/>
    <property type="match status" value="1"/>
</dbReference>
<dbReference type="PANTHER" id="PTHR46411">
    <property type="entry name" value="FAMILY ATPASE, PUTATIVE-RELATED"/>
    <property type="match status" value="1"/>
</dbReference>
<feature type="region of interest" description="Disordered" evidence="1">
    <location>
        <begin position="1"/>
        <end position="20"/>
    </location>
</feature>
<dbReference type="SUPFAM" id="SSF52540">
    <property type="entry name" value="P-loop containing nucleoside triphosphate hydrolases"/>
    <property type="match status" value="1"/>
</dbReference>
<evidence type="ECO:0000259" key="2">
    <source>
        <dbReference type="SMART" id="SM00382"/>
    </source>
</evidence>
<dbReference type="OrthoDB" id="10042665at2759"/>
<dbReference type="InterPro" id="IPR027417">
    <property type="entry name" value="P-loop_NTPase"/>
</dbReference>
<dbReference type="GeneID" id="54465435"/>
<dbReference type="InterPro" id="IPR054289">
    <property type="entry name" value="DUF7025"/>
</dbReference>
<gene>
    <name evidence="3 5" type="ORF">BDZ99DRAFT_511393</name>
</gene>
<dbReference type="Proteomes" id="UP000504636">
    <property type="component" value="Unplaced"/>
</dbReference>
<dbReference type="GO" id="GO:0005524">
    <property type="term" value="F:ATP binding"/>
    <property type="evidence" value="ECO:0007669"/>
    <property type="project" value="InterPro"/>
</dbReference>
<sequence length="619" mass="69384">MGAAAADQTKEMESNGELVPAGMKCHLRNLYEGEPDRRGRTSWTTKYPADLDEPPENAESAQYALVARNKKCYDGRRKLRVESIVIQSPLLKKVLGVVLVGYPGITTKAKETASDPETNEHLDLLWEVLEEELRDTIREKKDLIANGVVTFDSIWTIFEPGSLVYTKEEGHDRIFKLRKGTYGSNQCGRFYALNVSYIDFDGENFGHGTQTLKIGAFAGTGPIRRLSAFPLAYHPDAGSIKKTLIARGEVFEAYKGYHFKAYQGIAMGQGAWGPIRFSVDSRIIIDTYAYNRFNPNRKISLEYLKPEGEGEDEDDDCDECDSDMSFIDGITTPSNRSTPLSEDQLMLCTPKLRGYSLKDKKWLIFFLHSVKDIVWNDQAFDSLVAPPEQKELILAFAQSQAMNKQFFDDFIQGKGRGIIMLLSGPPGVGKTLTAESVAETMKVPLYMMSAGDLGDDPSDVESSLSNILEMNTKWNAVLLLDEADVFLEARSAHDLERNKLVSIFLRLLEYYEGILFLTTNRVDNIDAAFESRIHLSLQYDDLDQASRHHVWSTFLSRSSNVGNFTSQEVDKLAAVPLNGRQIKNILKTAQLLASKQGGDLRYSHVDTVMRLRAANARKA</sequence>
<evidence type="ECO:0000313" key="4">
    <source>
        <dbReference type="Proteomes" id="UP000504636"/>
    </source>
</evidence>
<dbReference type="EMBL" id="MU003711">
    <property type="protein sequence ID" value="KAF2804787.1"/>
    <property type="molecule type" value="Genomic_DNA"/>
</dbReference>
<feature type="domain" description="AAA+ ATPase" evidence="2">
    <location>
        <begin position="416"/>
        <end position="543"/>
    </location>
</feature>
<evidence type="ECO:0000256" key="1">
    <source>
        <dbReference type="SAM" id="MobiDB-lite"/>
    </source>
</evidence>
<dbReference type="GO" id="GO:0016887">
    <property type="term" value="F:ATP hydrolysis activity"/>
    <property type="evidence" value="ECO:0007669"/>
    <property type="project" value="InterPro"/>
</dbReference>
<proteinExistence type="predicted"/>
<dbReference type="InterPro" id="IPR003593">
    <property type="entry name" value="AAA+_ATPase"/>
</dbReference>
<accession>A0A6A6YAD9</accession>